<gene>
    <name evidence="18" type="ORF">K788_0006399</name>
</gene>
<evidence type="ECO:0000256" key="1">
    <source>
        <dbReference type="ARBA" id="ARBA00004651"/>
    </source>
</evidence>
<dbReference type="EMBL" id="CP012747">
    <property type="protein sequence ID" value="ALL67652.1"/>
    <property type="molecule type" value="Genomic_DNA"/>
</dbReference>
<evidence type="ECO:0000256" key="3">
    <source>
        <dbReference type="ARBA" id="ARBA00011700"/>
    </source>
</evidence>
<dbReference type="InterPro" id="IPR014210">
    <property type="entry name" value="Cyt_o_ubiqinol_oxidase_su4"/>
</dbReference>
<dbReference type="GO" id="GO:0015990">
    <property type="term" value="P:electron transport coupled proton transport"/>
    <property type="evidence" value="ECO:0007669"/>
    <property type="project" value="InterPro"/>
</dbReference>
<evidence type="ECO:0000256" key="17">
    <source>
        <dbReference type="SAM" id="Phobius"/>
    </source>
</evidence>
<accession>A0A0P0RG31</accession>
<dbReference type="PANTHER" id="PTHR36835">
    <property type="entry name" value="CYTOCHROME BO(3) UBIQUINOL OXIDASE SUBUNIT 4"/>
    <property type="match status" value="1"/>
</dbReference>
<keyword evidence="6" id="KW-1003">Cell membrane</keyword>
<feature type="transmembrane region" description="Helical" evidence="17">
    <location>
        <begin position="83"/>
        <end position="104"/>
    </location>
</feature>
<keyword evidence="10" id="KW-0560">Oxidoreductase</keyword>
<evidence type="ECO:0000256" key="11">
    <source>
        <dbReference type="ARBA" id="ARBA00023136"/>
    </source>
</evidence>
<evidence type="ECO:0000256" key="9">
    <source>
        <dbReference type="ARBA" id="ARBA00022989"/>
    </source>
</evidence>
<keyword evidence="7 17" id="KW-0812">Transmembrane</keyword>
<evidence type="ECO:0000256" key="8">
    <source>
        <dbReference type="ARBA" id="ARBA00022982"/>
    </source>
</evidence>
<keyword evidence="8" id="KW-0249">Electron transport</keyword>
<keyword evidence="11 17" id="KW-0472">Membrane</keyword>
<evidence type="ECO:0000256" key="15">
    <source>
        <dbReference type="ARBA" id="ARBA00031887"/>
    </source>
</evidence>
<dbReference type="RefSeq" id="WP_035999922.1">
    <property type="nucleotide sequence ID" value="NZ_CP012747.1"/>
</dbReference>
<sequence>MSSHSHSSHSAHGDESHGSFGSYMIGFVLSVILTAAAFGVVLAGWATGTQALYAIAGLGLVQIIVHLVYFLHMNTSSGQRWNVTAFAFTVLTAVIVIGGTLWVMHNVSMNMMSR</sequence>
<dbReference type="Pfam" id="PF03626">
    <property type="entry name" value="COX4_pro"/>
    <property type="match status" value="1"/>
</dbReference>
<dbReference type="GO" id="GO:0019646">
    <property type="term" value="P:aerobic electron transport chain"/>
    <property type="evidence" value="ECO:0007669"/>
    <property type="project" value="TreeGrafter"/>
</dbReference>
<evidence type="ECO:0000256" key="10">
    <source>
        <dbReference type="ARBA" id="ARBA00023002"/>
    </source>
</evidence>
<dbReference type="Proteomes" id="UP000019146">
    <property type="component" value="Chromosome 2"/>
</dbReference>
<evidence type="ECO:0000256" key="14">
    <source>
        <dbReference type="ARBA" id="ARBA00030211"/>
    </source>
</evidence>
<proteinExistence type="inferred from homology"/>
<reference evidence="18 19" key="1">
    <citation type="journal article" date="2014" name="Genome Announc.">
        <title>Draft Genome Sequence of the Haloacid-Degrading Burkholderia caribensis Strain MBA4.</title>
        <authorList>
            <person name="Pan Y."/>
            <person name="Kong K.F."/>
            <person name="Tsang J.S."/>
        </authorList>
    </citation>
    <scope>NUCLEOTIDE SEQUENCE [LARGE SCALE GENOMIC DNA]</scope>
    <source>
        <strain evidence="18 19">MBA4</strain>
    </source>
</reference>
<evidence type="ECO:0000256" key="16">
    <source>
        <dbReference type="ARBA" id="ARBA00032185"/>
    </source>
</evidence>
<comment type="subcellular location">
    <subcellularLocation>
        <location evidence="1">Cell membrane</location>
        <topology evidence="1">Multi-pass membrane protein</topology>
    </subcellularLocation>
</comment>
<comment type="function">
    <text evidence="12">Cytochrome bo(3) ubiquinol terminal oxidase is the component of the aerobic respiratory chain of E.coli that predominates when cells are grown at high aeration. Has proton pump activity across the membrane in addition to electron transfer, pumping 2 protons/electron.</text>
</comment>
<dbReference type="GO" id="GO:0009319">
    <property type="term" value="C:cytochrome o ubiquinol oxidase complex"/>
    <property type="evidence" value="ECO:0007669"/>
    <property type="project" value="TreeGrafter"/>
</dbReference>
<evidence type="ECO:0000256" key="12">
    <source>
        <dbReference type="ARBA" id="ARBA00025694"/>
    </source>
</evidence>
<dbReference type="GO" id="GO:0015078">
    <property type="term" value="F:proton transmembrane transporter activity"/>
    <property type="evidence" value="ECO:0007669"/>
    <property type="project" value="TreeGrafter"/>
</dbReference>
<evidence type="ECO:0000256" key="5">
    <source>
        <dbReference type="ARBA" id="ARBA00022448"/>
    </source>
</evidence>
<dbReference type="AlphaFoldDB" id="A0A0P0RG31"/>
<keyword evidence="5" id="KW-0813">Transport</keyword>
<dbReference type="NCBIfam" id="TIGR02847">
    <property type="entry name" value="CyoD"/>
    <property type="match status" value="1"/>
</dbReference>
<keyword evidence="9 17" id="KW-1133">Transmembrane helix</keyword>
<comment type="similarity">
    <text evidence="2">Belongs to the cytochrome c oxidase bacterial subunit 4 family.</text>
</comment>
<evidence type="ECO:0000256" key="13">
    <source>
        <dbReference type="ARBA" id="ARBA00030071"/>
    </source>
</evidence>
<feature type="transmembrane region" description="Helical" evidence="17">
    <location>
        <begin position="20"/>
        <end position="45"/>
    </location>
</feature>
<evidence type="ECO:0000256" key="7">
    <source>
        <dbReference type="ARBA" id="ARBA00022692"/>
    </source>
</evidence>
<evidence type="ECO:0000256" key="2">
    <source>
        <dbReference type="ARBA" id="ARBA00008079"/>
    </source>
</evidence>
<feature type="transmembrane region" description="Helical" evidence="17">
    <location>
        <begin position="52"/>
        <end position="71"/>
    </location>
</feature>
<dbReference type="InterPro" id="IPR050968">
    <property type="entry name" value="Cytochrome_c_oxidase_bac_sub4"/>
</dbReference>
<protein>
    <recommendedName>
        <fullName evidence="4">Cytochrome bo(3) ubiquinol oxidase subunit 4</fullName>
    </recommendedName>
    <alternativeName>
        <fullName evidence="16">Cytochrome o ubiquinol oxidase subunit 4</fullName>
    </alternativeName>
    <alternativeName>
        <fullName evidence="13">Oxidase bo(3) subunit 4</fullName>
    </alternativeName>
    <alternativeName>
        <fullName evidence="14">Ubiquinol oxidase polypeptide IV</fullName>
    </alternativeName>
    <alternativeName>
        <fullName evidence="15">Ubiquinol oxidase subunit 4</fullName>
    </alternativeName>
</protein>
<comment type="subunit">
    <text evidence="3">Heterooctamer of two A chains, two B chains, two C chains and two D chains.</text>
</comment>
<name>A0A0P0RG31_9BURK</name>
<dbReference type="InterPro" id="IPR005171">
    <property type="entry name" value="Cyt_c_oxidase_su4_prok"/>
</dbReference>
<evidence type="ECO:0000313" key="19">
    <source>
        <dbReference type="Proteomes" id="UP000019146"/>
    </source>
</evidence>
<organism evidence="18 19">
    <name type="scientific">Paraburkholderia caribensis MBA4</name>
    <dbReference type="NCBI Taxonomy" id="1323664"/>
    <lineage>
        <taxon>Bacteria</taxon>
        <taxon>Pseudomonadati</taxon>
        <taxon>Pseudomonadota</taxon>
        <taxon>Betaproteobacteria</taxon>
        <taxon>Burkholderiales</taxon>
        <taxon>Burkholderiaceae</taxon>
        <taxon>Paraburkholderia</taxon>
    </lineage>
</organism>
<evidence type="ECO:0000256" key="6">
    <source>
        <dbReference type="ARBA" id="ARBA00022475"/>
    </source>
</evidence>
<dbReference type="GeneID" id="69971450"/>
<dbReference type="KEGG" id="bcai:K788_0006399"/>
<dbReference type="GO" id="GO:0005886">
    <property type="term" value="C:plasma membrane"/>
    <property type="evidence" value="ECO:0007669"/>
    <property type="project" value="UniProtKB-SubCell"/>
</dbReference>
<evidence type="ECO:0000313" key="18">
    <source>
        <dbReference type="EMBL" id="ALL67652.1"/>
    </source>
</evidence>
<evidence type="ECO:0000256" key="4">
    <source>
        <dbReference type="ARBA" id="ARBA00014689"/>
    </source>
</evidence>
<dbReference type="GO" id="GO:0009486">
    <property type="term" value="F:cytochrome bo3 ubiquinol oxidase activity"/>
    <property type="evidence" value="ECO:0007669"/>
    <property type="project" value="InterPro"/>
</dbReference>
<dbReference type="PANTHER" id="PTHR36835:SF1">
    <property type="entry name" value="CYTOCHROME BO(3) UBIQUINOL OXIDASE SUBUNIT 4"/>
    <property type="match status" value="1"/>
</dbReference>